<evidence type="ECO:0000256" key="5">
    <source>
        <dbReference type="ARBA" id="ARBA00022741"/>
    </source>
</evidence>
<name>A0A917DIL2_9MICO</name>
<feature type="transmembrane region" description="Helical" evidence="9">
    <location>
        <begin position="33"/>
        <end position="52"/>
    </location>
</feature>
<evidence type="ECO:0000256" key="6">
    <source>
        <dbReference type="ARBA" id="ARBA00022777"/>
    </source>
</evidence>
<evidence type="ECO:0000256" key="3">
    <source>
        <dbReference type="ARBA" id="ARBA00022553"/>
    </source>
</evidence>
<keyword evidence="5" id="KW-0547">Nucleotide-binding</keyword>
<feature type="transmembrane region" description="Helical" evidence="9">
    <location>
        <begin position="155"/>
        <end position="175"/>
    </location>
</feature>
<proteinExistence type="predicted"/>
<dbReference type="Gene3D" id="1.20.5.1930">
    <property type="match status" value="1"/>
</dbReference>
<comment type="catalytic activity">
    <reaction evidence="1">
        <text>ATP + protein L-histidine = ADP + protein N-phospho-L-histidine.</text>
        <dbReference type="EC" id="2.7.13.3"/>
    </reaction>
</comment>
<keyword evidence="7" id="KW-0067">ATP-binding</keyword>
<dbReference type="SUPFAM" id="SSF55874">
    <property type="entry name" value="ATPase domain of HSP90 chaperone/DNA topoisomerase II/histidine kinase"/>
    <property type="match status" value="1"/>
</dbReference>
<keyword evidence="8" id="KW-0902">Two-component regulatory system</keyword>
<protein>
    <recommendedName>
        <fullName evidence="2">histidine kinase</fullName>
        <ecNumber evidence="2">2.7.13.3</ecNumber>
    </recommendedName>
</protein>
<organism evidence="11 12">
    <name type="scientific">Microbacterium faecale</name>
    <dbReference type="NCBI Taxonomy" id="1804630"/>
    <lineage>
        <taxon>Bacteria</taxon>
        <taxon>Bacillati</taxon>
        <taxon>Actinomycetota</taxon>
        <taxon>Actinomycetes</taxon>
        <taxon>Micrococcales</taxon>
        <taxon>Microbacteriaceae</taxon>
        <taxon>Microbacterium</taxon>
    </lineage>
</organism>
<dbReference type="PANTHER" id="PTHR24421:SF10">
    <property type="entry name" value="NITRATE_NITRITE SENSOR PROTEIN NARQ"/>
    <property type="match status" value="1"/>
</dbReference>
<evidence type="ECO:0000256" key="2">
    <source>
        <dbReference type="ARBA" id="ARBA00012438"/>
    </source>
</evidence>
<sequence length="402" mass="43507">MLARKVRQDWVMIERRMRSILRQLNERPRSRDALGAIAYLLTGVALLQFGGYRLWADVALIDEPAAFLVLLGAMSLLAVWRSTRPFLVLLLGTGLAVCDLLLGSSFGVILLLGDFVYCAFRYGGDRGVRALLWGILALTVVAVLTLVVWFRGSGVAAAVSLQWALTVMIGGLWGWNVRSERVSTRTAMALRHAQETERLRRRIAHDLHDHVANHIAVAGLHIEAARLRGAREERLPGAAAQSLEKATQGTDEAHRRLRQLIAVLTTIDGLEQHPLSTDGSLDDLLPDDRSLLRRGHDLTDILAAQSASGAAIIRRVVSELITNAVKHGEGDVLLDVDDDAVRVSNVIAGTSAVPGTGIGTAGAALLLEDIGGSLSAERLAGTDRWRATVTLPQVFVEGVRHA</sequence>
<keyword evidence="9" id="KW-0812">Transmembrane</keyword>
<keyword evidence="9" id="KW-0472">Membrane</keyword>
<evidence type="ECO:0000256" key="9">
    <source>
        <dbReference type="SAM" id="Phobius"/>
    </source>
</evidence>
<feature type="domain" description="Signal transduction histidine kinase subgroup 3 dimerisation and phosphoacceptor" evidence="10">
    <location>
        <begin position="200"/>
        <end position="265"/>
    </location>
</feature>
<dbReference type="InterPro" id="IPR036890">
    <property type="entry name" value="HATPase_C_sf"/>
</dbReference>
<evidence type="ECO:0000256" key="4">
    <source>
        <dbReference type="ARBA" id="ARBA00022679"/>
    </source>
</evidence>
<feature type="transmembrane region" description="Helical" evidence="9">
    <location>
        <begin position="130"/>
        <end position="150"/>
    </location>
</feature>
<evidence type="ECO:0000313" key="12">
    <source>
        <dbReference type="Proteomes" id="UP000633205"/>
    </source>
</evidence>
<dbReference type="Gene3D" id="3.30.565.10">
    <property type="entry name" value="Histidine kinase-like ATPase, C-terminal domain"/>
    <property type="match status" value="1"/>
</dbReference>
<dbReference type="Pfam" id="PF07730">
    <property type="entry name" value="HisKA_3"/>
    <property type="match status" value="1"/>
</dbReference>
<dbReference type="InterPro" id="IPR050482">
    <property type="entry name" value="Sensor_HK_TwoCompSys"/>
</dbReference>
<dbReference type="Proteomes" id="UP000633205">
    <property type="component" value="Unassembled WGS sequence"/>
</dbReference>
<keyword evidence="12" id="KW-1185">Reference proteome</keyword>
<dbReference type="GO" id="GO:0016020">
    <property type="term" value="C:membrane"/>
    <property type="evidence" value="ECO:0007669"/>
    <property type="project" value="InterPro"/>
</dbReference>
<evidence type="ECO:0000259" key="10">
    <source>
        <dbReference type="Pfam" id="PF07730"/>
    </source>
</evidence>
<evidence type="ECO:0000256" key="1">
    <source>
        <dbReference type="ARBA" id="ARBA00000085"/>
    </source>
</evidence>
<gene>
    <name evidence="11" type="ORF">GCM10010915_21310</name>
</gene>
<keyword evidence="9" id="KW-1133">Transmembrane helix</keyword>
<dbReference type="GO" id="GO:0000155">
    <property type="term" value="F:phosphorelay sensor kinase activity"/>
    <property type="evidence" value="ECO:0007669"/>
    <property type="project" value="InterPro"/>
</dbReference>
<evidence type="ECO:0000256" key="7">
    <source>
        <dbReference type="ARBA" id="ARBA00022840"/>
    </source>
</evidence>
<dbReference type="PANTHER" id="PTHR24421">
    <property type="entry name" value="NITRATE/NITRITE SENSOR PROTEIN NARX-RELATED"/>
    <property type="match status" value="1"/>
</dbReference>
<comment type="caution">
    <text evidence="11">The sequence shown here is derived from an EMBL/GenBank/DDBJ whole genome shotgun (WGS) entry which is preliminary data.</text>
</comment>
<dbReference type="EC" id="2.7.13.3" evidence="2"/>
<dbReference type="EMBL" id="BMHO01000001">
    <property type="protein sequence ID" value="GGD40262.1"/>
    <property type="molecule type" value="Genomic_DNA"/>
</dbReference>
<keyword evidence="3" id="KW-0597">Phosphoprotein</keyword>
<feature type="transmembrane region" description="Helical" evidence="9">
    <location>
        <begin position="64"/>
        <end position="80"/>
    </location>
</feature>
<reference evidence="11" key="2">
    <citation type="submission" date="2020-09" db="EMBL/GenBank/DDBJ databases">
        <authorList>
            <person name="Sun Q."/>
            <person name="Zhou Y."/>
        </authorList>
    </citation>
    <scope>NUCLEOTIDE SEQUENCE</scope>
    <source>
        <strain evidence="11">CGMCC 1.15152</strain>
    </source>
</reference>
<evidence type="ECO:0000256" key="8">
    <source>
        <dbReference type="ARBA" id="ARBA00023012"/>
    </source>
</evidence>
<dbReference type="GO" id="GO:0005524">
    <property type="term" value="F:ATP binding"/>
    <property type="evidence" value="ECO:0007669"/>
    <property type="project" value="UniProtKB-KW"/>
</dbReference>
<dbReference type="InterPro" id="IPR011712">
    <property type="entry name" value="Sig_transdc_His_kin_sub3_dim/P"/>
</dbReference>
<evidence type="ECO:0000313" key="11">
    <source>
        <dbReference type="EMBL" id="GGD40262.1"/>
    </source>
</evidence>
<dbReference type="GO" id="GO:0046983">
    <property type="term" value="F:protein dimerization activity"/>
    <property type="evidence" value="ECO:0007669"/>
    <property type="project" value="InterPro"/>
</dbReference>
<feature type="transmembrane region" description="Helical" evidence="9">
    <location>
        <begin position="87"/>
        <end position="110"/>
    </location>
</feature>
<accession>A0A917DIL2</accession>
<keyword evidence="4" id="KW-0808">Transferase</keyword>
<dbReference type="AlphaFoldDB" id="A0A917DIL2"/>
<reference evidence="11" key="1">
    <citation type="journal article" date="2014" name="Int. J. Syst. Evol. Microbiol.">
        <title>Complete genome sequence of Corynebacterium casei LMG S-19264T (=DSM 44701T), isolated from a smear-ripened cheese.</title>
        <authorList>
            <consortium name="US DOE Joint Genome Institute (JGI-PGF)"/>
            <person name="Walter F."/>
            <person name="Albersmeier A."/>
            <person name="Kalinowski J."/>
            <person name="Ruckert C."/>
        </authorList>
    </citation>
    <scope>NUCLEOTIDE SEQUENCE</scope>
    <source>
        <strain evidence="11">CGMCC 1.15152</strain>
    </source>
</reference>
<keyword evidence="6 11" id="KW-0418">Kinase</keyword>